<sequence length="103" mass="11520">MSDNDANYVADLATHWAGTDPMEQWVNAAPEGGRTPLEETIREYLGSHNPFPDESAVEVLRGDGSSWEQAVIVERVGVDEWTVEYKDGEQAWRDHHELRPAAG</sequence>
<reference evidence="1" key="1">
    <citation type="submission" date="2023-07" db="EMBL/GenBank/DDBJ databases">
        <title>Sorghum-associated microbial communities from plants grown in Nebraska, USA.</title>
        <authorList>
            <person name="Schachtman D."/>
        </authorList>
    </citation>
    <scope>NUCLEOTIDE SEQUENCE</scope>
    <source>
        <strain evidence="1">BE261</strain>
    </source>
</reference>
<protein>
    <submittedName>
        <fullName evidence="1">Uncharacterized protein</fullName>
    </submittedName>
</protein>
<dbReference type="EMBL" id="JAVDWN010000035">
    <property type="protein sequence ID" value="MDR7166238.1"/>
    <property type="molecule type" value="Genomic_DNA"/>
</dbReference>
<comment type="caution">
    <text evidence="1">The sequence shown here is derived from an EMBL/GenBank/DDBJ whole genome shotgun (WGS) entry which is preliminary data.</text>
</comment>
<evidence type="ECO:0000313" key="2">
    <source>
        <dbReference type="Proteomes" id="UP001262032"/>
    </source>
</evidence>
<accession>A0AAW8NJR7</accession>
<organism evidence="1 2">
    <name type="scientific">Pseudarthrobacter oxydans</name>
    <name type="common">Arthrobacter oxydans</name>
    <dbReference type="NCBI Taxonomy" id="1671"/>
    <lineage>
        <taxon>Bacteria</taxon>
        <taxon>Bacillati</taxon>
        <taxon>Actinomycetota</taxon>
        <taxon>Actinomycetes</taxon>
        <taxon>Micrococcales</taxon>
        <taxon>Micrococcaceae</taxon>
        <taxon>Pseudarthrobacter</taxon>
    </lineage>
</organism>
<dbReference type="Proteomes" id="UP001262032">
    <property type="component" value="Unassembled WGS sequence"/>
</dbReference>
<dbReference type="RefSeq" id="WP_139027777.1">
    <property type="nucleotide sequence ID" value="NZ_JAVDWN010000035.1"/>
</dbReference>
<gene>
    <name evidence="1" type="ORF">J2X12_004292</name>
</gene>
<proteinExistence type="predicted"/>
<dbReference type="CDD" id="cd04508">
    <property type="entry name" value="Tudor_SF"/>
    <property type="match status" value="1"/>
</dbReference>
<name>A0AAW8NJR7_PSEOX</name>
<dbReference type="AlphaFoldDB" id="A0AAW8NJR7"/>
<evidence type="ECO:0000313" key="1">
    <source>
        <dbReference type="EMBL" id="MDR7166238.1"/>
    </source>
</evidence>